<evidence type="ECO:0000313" key="2">
    <source>
        <dbReference type="Proteomes" id="UP001163223"/>
    </source>
</evidence>
<gene>
    <name evidence="1" type="ORF">OXU80_19040</name>
</gene>
<name>A0ACD4NJH4_9HYPH</name>
<proteinExistence type="predicted"/>
<reference evidence="1" key="1">
    <citation type="submission" date="2022-11" db="EMBL/GenBank/DDBJ databases">
        <title>beta-Carotene-producing bacterium, Jeongeuplla avenae sp. nov., alleviates the salt stress of Arabidopsis seedlings.</title>
        <authorList>
            <person name="Jiang L."/>
            <person name="Lee J."/>
        </authorList>
    </citation>
    <scope>NUCLEOTIDE SEQUENCE</scope>
    <source>
        <strain evidence="1">DY_R2A_6</strain>
    </source>
</reference>
<protein>
    <submittedName>
        <fullName evidence="1">Uncharacterized protein</fullName>
    </submittedName>
</protein>
<dbReference type="EMBL" id="CP113520">
    <property type="protein sequence ID" value="WAJ26944.1"/>
    <property type="molecule type" value="Genomic_DNA"/>
</dbReference>
<keyword evidence="2" id="KW-1185">Reference proteome</keyword>
<evidence type="ECO:0000313" key="1">
    <source>
        <dbReference type="EMBL" id="WAJ26944.1"/>
    </source>
</evidence>
<organism evidence="1 2">
    <name type="scientific">Antarcticirhabdus aurantiaca</name>
    <dbReference type="NCBI Taxonomy" id="2606717"/>
    <lineage>
        <taxon>Bacteria</taxon>
        <taxon>Pseudomonadati</taxon>
        <taxon>Pseudomonadota</taxon>
        <taxon>Alphaproteobacteria</taxon>
        <taxon>Hyphomicrobiales</taxon>
        <taxon>Aurantimonadaceae</taxon>
        <taxon>Antarcticirhabdus</taxon>
    </lineage>
</organism>
<accession>A0ACD4NJH4</accession>
<sequence>MTEAELDDFLAACPFLFHMAEAGAWESIRAHGLLSTSALLDLCGVPAPERAAIEAGRRAAGVTLTGPAGERIAIRDNGPMSDASLERCLDDGVAPADWYRLLNARTFFWTNRPRLDRLLAARTYRARAHDVLTLDARTLVEAYADRIALSPINSGATSRFPARRGLSTFRTIPGCPWGQWRAKRGRKGAVVELAVLGGIPDIERFVTRVTREGGGEPACILVERDAGLSAGAPVIRPTY</sequence>
<dbReference type="Proteomes" id="UP001163223">
    <property type="component" value="Chromosome"/>
</dbReference>